<dbReference type="EC" id="2.3.1.-" evidence="2"/>
<keyword evidence="2" id="KW-0012">Acyltransferase</keyword>
<gene>
    <name evidence="2" type="ORF">QGN29_10420</name>
</gene>
<dbReference type="InterPro" id="IPR000182">
    <property type="entry name" value="GNAT_dom"/>
</dbReference>
<dbReference type="RefSeq" id="WP_310797793.1">
    <property type="nucleotide sequence ID" value="NZ_CP123872.1"/>
</dbReference>
<accession>A0AA52EG79</accession>
<dbReference type="Gene3D" id="3.40.630.30">
    <property type="match status" value="1"/>
</dbReference>
<dbReference type="Proteomes" id="UP001268683">
    <property type="component" value="Chromosome"/>
</dbReference>
<keyword evidence="3" id="KW-1185">Reference proteome</keyword>
<dbReference type="PROSITE" id="PS51186">
    <property type="entry name" value="GNAT"/>
    <property type="match status" value="1"/>
</dbReference>
<name>A0AA52EG79_9PROT</name>
<organism evidence="2 3">
    <name type="scientific">Temperatibacter marinus</name>
    <dbReference type="NCBI Taxonomy" id="1456591"/>
    <lineage>
        <taxon>Bacteria</taxon>
        <taxon>Pseudomonadati</taxon>
        <taxon>Pseudomonadota</taxon>
        <taxon>Alphaproteobacteria</taxon>
        <taxon>Kordiimonadales</taxon>
        <taxon>Temperatibacteraceae</taxon>
        <taxon>Temperatibacter</taxon>
    </lineage>
</organism>
<dbReference type="SUPFAM" id="SSF55729">
    <property type="entry name" value="Acyl-CoA N-acyltransferases (Nat)"/>
    <property type="match status" value="1"/>
</dbReference>
<dbReference type="GO" id="GO:0016747">
    <property type="term" value="F:acyltransferase activity, transferring groups other than amino-acyl groups"/>
    <property type="evidence" value="ECO:0007669"/>
    <property type="project" value="InterPro"/>
</dbReference>
<dbReference type="EMBL" id="CP123872">
    <property type="protein sequence ID" value="WND01962.1"/>
    <property type="molecule type" value="Genomic_DNA"/>
</dbReference>
<feature type="domain" description="N-acetyltransferase" evidence="1">
    <location>
        <begin position="1"/>
        <end position="152"/>
    </location>
</feature>
<evidence type="ECO:0000313" key="3">
    <source>
        <dbReference type="Proteomes" id="UP001268683"/>
    </source>
</evidence>
<dbReference type="KEGG" id="tmk:QGN29_10420"/>
<dbReference type="Pfam" id="PF00583">
    <property type="entry name" value="Acetyltransf_1"/>
    <property type="match status" value="1"/>
</dbReference>
<dbReference type="InterPro" id="IPR016181">
    <property type="entry name" value="Acyl_CoA_acyltransferase"/>
</dbReference>
<dbReference type="AlphaFoldDB" id="A0AA52EG79"/>
<proteinExistence type="predicted"/>
<sequence>MFISAQQWADTAKIETLLDCVFGKERISKSSYSLRRNIEPVRGLSYVFRNREEILGTIRFWPVFLQDFMTGSMDKVLLLGPLAVCSTLQGQGVGTALIRKGLTAARFQGYHRIVLVGDKDYYARFGFKPVEPNRVKMPNGEDAERLLYLDLRQASDLPELGALVPYAPLESGGQETADCHQKGKWPFARLAS</sequence>
<protein>
    <submittedName>
        <fullName evidence="2">N-acetyltransferase</fullName>
        <ecNumber evidence="2">2.3.1.-</ecNumber>
    </submittedName>
</protein>
<dbReference type="CDD" id="cd04301">
    <property type="entry name" value="NAT_SF"/>
    <property type="match status" value="1"/>
</dbReference>
<evidence type="ECO:0000313" key="2">
    <source>
        <dbReference type="EMBL" id="WND01962.1"/>
    </source>
</evidence>
<reference evidence="2" key="1">
    <citation type="submission" date="2023-04" db="EMBL/GenBank/DDBJ databases">
        <title>Complete genome sequence of Temperatibacter marinus.</title>
        <authorList>
            <person name="Rong J.-C."/>
            <person name="Yi M.-L."/>
            <person name="Zhao Q."/>
        </authorList>
    </citation>
    <scope>NUCLEOTIDE SEQUENCE</scope>
    <source>
        <strain evidence="2">NBRC 110045</strain>
    </source>
</reference>
<evidence type="ECO:0000259" key="1">
    <source>
        <dbReference type="PROSITE" id="PS51186"/>
    </source>
</evidence>
<keyword evidence="2" id="KW-0808">Transferase</keyword>